<comment type="caution">
    <text evidence="6">The sequence shown here is derived from an EMBL/GenBank/DDBJ whole genome shotgun (WGS) entry which is preliminary data.</text>
</comment>
<keyword evidence="1 4" id="KW-0479">Metal-binding</keyword>
<gene>
    <name evidence="6" type="ORF">PVL29_013618</name>
</gene>
<dbReference type="PROSITE" id="PS50103">
    <property type="entry name" value="ZF_C3H1"/>
    <property type="match status" value="1"/>
</dbReference>
<dbReference type="AlphaFoldDB" id="A0AA38ZLV7"/>
<evidence type="ECO:0000256" key="4">
    <source>
        <dbReference type="PROSITE-ProRule" id="PRU00723"/>
    </source>
</evidence>
<sequence>MRFGANCKRQGKREDNKEEGRISVSSLALEKENLPIFEEGNRHVALPAPILAHTLYPTVQSPSVPSSQQYGLVVARPPLLPSSYIHGPYSPVYGLTPLSLSAPTYTRPYTPLPSSTSAPQCTHYAQHGMCKFGPACKFDHSMGTLSYSPFASSLVDMPVAPHPMGSSMGTFAPSSSSPDLRLELILGSSKGISFNQNAIFHGNTEWFSWFIFFF</sequence>
<reference evidence="6 7" key="1">
    <citation type="journal article" date="2023" name="BMC Biotechnol.">
        <title>Vitis rotundifolia cv Carlos genome sequencing.</title>
        <authorList>
            <person name="Huff M."/>
            <person name="Hulse-Kemp A."/>
            <person name="Scheffler B."/>
            <person name="Youngblood R."/>
            <person name="Simpson S."/>
            <person name="Babiker E."/>
            <person name="Staton M."/>
        </authorList>
    </citation>
    <scope>NUCLEOTIDE SEQUENCE [LARGE SCALE GENOMIC DNA]</scope>
    <source>
        <tissue evidence="6">Leaf</tissue>
    </source>
</reference>
<keyword evidence="7" id="KW-1185">Reference proteome</keyword>
<evidence type="ECO:0000256" key="3">
    <source>
        <dbReference type="ARBA" id="ARBA00022833"/>
    </source>
</evidence>
<dbReference type="Proteomes" id="UP001168098">
    <property type="component" value="Unassembled WGS sequence"/>
</dbReference>
<dbReference type="Pfam" id="PF00642">
    <property type="entry name" value="zf-CCCH"/>
    <property type="match status" value="1"/>
</dbReference>
<evidence type="ECO:0000313" key="6">
    <source>
        <dbReference type="EMBL" id="KAJ9691491.1"/>
    </source>
</evidence>
<evidence type="ECO:0000313" key="7">
    <source>
        <dbReference type="Proteomes" id="UP001168098"/>
    </source>
</evidence>
<dbReference type="EMBL" id="JARBHA010000010">
    <property type="protein sequence ID" value="KAJ9691491.1"/>
    <property type="molecule type" value="Genomic_DNA"/>
</dbReference>
<feature type="domain" description="C3H1-type" evidence="5">
    <location>
        <begin position="115"/>
        <end position="143"/>
    </location>
</feature>
<name>A0AA38ZLV7_VITRO</name>
<protein>
    <recommendedName>
        <fullName evidence="5">C3H1-type domain-containing protein</fullName>
    </recommendedName>
</protein>
<organism evidence="6 7">
    <name type="scientific">Vitis rotundifolia</name>
    <name type="common">Muscadine grape</name>
    <dbReference type="NCBI Taxonomy" id="103349"/>
    <lineage>
        <taxon>Eukaryota</taxon>
        <taxon>Viridiplantae</taxon>
        <taxon>Streptophyta</taxon>
        <taxon>Embryophyta</taxon>
        <taxon>Tracheophyta</taxon>
        <taxon>Spermatophyta</taxon>
        <taxon>Magnoliopsida</taxon>
        <taxon>eudicotyledons</taxon>
        <taxon>Gunneridae</taxon>
        <taxon>Pentapetalae</taxon>
        <taxon>rosids</taxon>
        <taxon>Vitales</taxon>
        <taxon>Vitaceae</taxon>
        <taxon>Viteae</taxon>
        <taxon>Vitis</taxon>
    </lineage>
</organism>
<keyword evidence="2 4" id="KW-0863">Zinc-finger</keyword>
<dbReference type="InterPro" id="IPR000571">
    <property type="entry name" value="Znf_CCCH"/>
</dbReference>
<dbReference type="SMART" id="SM00356">
    <property type="entry name" value="ZnF_C3H1"/>
    <property type="match status" value="1"/>
</dbReference>
<accession>A0AA38ZLV7</accession>
<dbReference type="InterPro" id="IPR036855">
    <property type="entry name" value="Znf_CCCH_sf"/>
</dbReference>
<evidence type="ECO:0000256" key="2">
    <source>
        <dbReference type="ARBA" id="ARBA00022771"/>
    </source>
</evidence>
<evidence type="ECO:0000259" key="5">
    <source>
        <dbReference type="PROSITE" id="PS50103"/>
    </source>
</evidence>
<proteinExistence type="predicted"/>
<dbReference type="SUPFAM" id="SSF90229">
    <property type="entry name" value="CCCH zinc finger"/>
    <property type="match status" value="1"/>
</dbReference>
<dbReference type="Gene3D" id="4.10.1000.10">
    <property type="entry name" value="Zinc finger, CCCH-type"/>
    <property type="match status" value="1"/>
</dbReference>
<feature type="zinc finger region" description="C3H1-type" evidence="4">
    <location>
        <begin position="115"/>
        <end position="143"/>
    </location>
</feature>
<evidence type="ECO:0000256" key="1">
    <source>
        <dbReference type="ARBA" id="ARBA00022723"/>
    </source>
</evidence>
<keyword evidence="3 4" id="KW-0862">Zinc</keyword>
<dbReference type="GO" id="GO:0008270">
    <property type="term" value="F:zinc ion binding"/>
    <property type="evidence" value="ECO:0007669"/>
    <property type="project" value="UniProtKB-KW"/>
</dbReference>